<evidence type="ECO:0000256" key="6">
    <source>
        <dbReference type="ARBA" id="ARBA00023136"/>
    </source>
</evidence>
<comment type="caution">
    <text evidence="9">The sequence shown here is derived from an EMBL/GenBank/DDBJ whole genome shotgun (WGS) entry which is preliminary data.</text>
</comment>
<evidence type="ECO:0000256" key="2">
    <source>
        <dbReference type="ARBA" id="ARBA00005811"/>
    </source>
</evidence>
<dbReference type="EMBL" id="JBGUBD010000016">
    <property type="protein sequence ID" value="MFA9480144.1"/>
    <property type="molecule type" value="Genomic_DNA"/>
</dbReference>
<dbReference type="InterPro" id="IPR003400">
    <property type="entry name" value="ExbD"/>
</dbReference>
<dbReference type="PANTHER" id="PTHR30558">
    <property type="entry name" value="EXBD MEMBRANE COMPONENT OF PMF-DRIVEN MACROMOLECULE IMPORT SYSTEM"/>
    <property type="match status" value="1"/>
</dbReference>
<dbReference type="Proteomes" id="UP001575105">
    <property type="component" value="Unassembled WGS sequence"/>
</dbReference>
<dbReference type="Gene3D" id="3.30.420.270">
    <property type="match status" value="1"/>
</dbReference>
<comment type="subcellular location">
    <subcellularLocation>
        <location evidence="1">Cell membrane</location>
        <topology evidence="1">Single-pass membrane protein</topology>
    </subcellularLocation>
    <subcellularLocation>
        <location evidence="7">Cell membrane</location>
        <topology evidence="7">Single-pass type II membrane protein</topology>
    </subcellularLocation>
</comment>
<evidence type="ECO:0000313" key="10">
    <source>
        <dbReference type="Proteomes" id="UP001575105"/>
    </source>
</evidence>
<comment type="similarity">
    <text evidence="2 7">Belongs to the ExbD/TolR family.</text>
</comment>
<keyword evidence="3" id="KW-1003">Cell membrane</keyword>
<dbReference type="RefSeq" id="WP_425347068.1">
    <property type="nucleotide sequence ID" value="NZ_JBGUBD010000016.1"/>
</dbReference>
<keyword evidence="5 8" id="KW-1133">Transmembrane helix</keyword>
<evidence type="ECO:0000256" key="1">
    <source>
        <dbReference type="ARBA" id="ARBA00004162"/>
    </source>
</evidence>
<keyword evidence="6 8" id="KW-0472">Membrane</keyword>
<feature type="transmembrane region" description="Helical" evidence="8">
    <location>
        <begin position="12"/>
        <end position="32"/>
    </location>
</feature>
<protein>
    <submittedName>
        <fullName evidence="9">ExbD/TolR family protein</fullName>
    </submittedName>
</protein>
<evidence type="ECO:0000256" key="8">
    <source>
        <dbReference type="SAM" id="Phobius"/>
    </source>
</evidence>
<sequence>MTRQKRRSRALPAINIAPLIDMVFILLIFFLVTTTFVRDRGVEITRPEASVTRVVEPMAMRVSVTASGAIYADGREVDVNQLRDRVAVFGRQSDRPSVVIVPDEQTPSGRLVEVLDTVRAAGVDDVAVATRERRGR</sequence>
<evidence type="ECO:0000256" key="4">
    <source>
        <dbReference type="ARBA" id="ARBA00022692"/>
    </source>
</evidence>
<keyword evidence="4 7" id="KW-0812">Transmembrane</keyword>
<gene>
    <name evidence="9" type="ORF">ACERK3_17875</name>
</gene>
<evidence type="ECO:0000256" key="5">
    <source>
        <dbReference type="ARBA" id="ARBA00022989"/>
    </source>
</evidence>
<organism evidence="9 10">
    <name type="scientific">Natronomicrosphaera hydrolytica</name>
    <dbReference type="NCBI Taxonomy" id="3242702"/>
    <lineage>
        <taxon>Bacteria</taxon>
        <taxon>Pseudomonadati</taxon>
        <taxon>Planctomycetota</taxon>
        <taxon>Phycisphaerae</taxon>
        <taxon>Phycisphaerales</taxon>
        <taxon>Phycisphaeraceae</taxon>
        <taxon>Natronomicrosphaera</taxon>
    </lineage>
</organism>
<keyword evidence="7" id="KW-0653">Protein transport</keyword>
<name>A0ABV4UBN5_9BACT</name>
<keyword evidence="7" id="KW-0813">Transport</keyword>
<accession>A0ABV4UBN5</accession>
<evidence type="ECO:0000256" key="3">
    <source>
        <dbReference type="ARBA" id="ARBA00022475"/>
    </source>
</evidence>
<reference evidence="9 10" key="1">
    <citation type="submission" date="2024-08" db="EMBL/GenBank/DDBJ databases">
        <title>Whole-genome sequencing of halo(alkali)philic microorganisms from hypersaline lakes.</title>
        <authorList>
            <person name="Sorokin D.Y."/>
            <person name="Merkel A.Y."/>
            <person name="Messina E."/>
            <person name="Yakimov M."/>
        </authorList>
    </citation>
    <scope>NUCLEOTIDE SEQUENCE [LARGE SCALE GENOMIC DNA]</scope>
    <source>
        <strain evidence="9 10">AB-hyl4</strain>
    </source>
</reference>
<evidence type="ECO:0000313" key="9">
    <source>
        <dbReference type="EMBL" id="MFA9480144.1"/>
    </source>
</evidence>
<evidence type="ECO:0000256" key="7">
    <source>
        <dbReference type="RuleBase" id="RU003879"/>
    </source>
</evidence>
<proteinExistence type="inferred from homology"/>
<keyword evidence="10" id="KW-1185">Reference proteome</keyword>
<dbReference type="Pfam" id="PF02472">
    <property type="entry name" value="ExbD"/>
    <property type="match status" value="1"/>
</dbReference>